<dbReference type="EMBL" id="JANCLV010000003">
    <property type="protein sequence ID" value="MCP8999421.1"/>
    <property type="molecule type" value="Genomic_DNA"/>
</dbReference>
<sequence length="148" mass="15163">MTAPVYGPAVAILRRAGLLFAVLALMAGIFGMHVLTTTHALHSTVSSASVEAHHGSSSAAQPAHHTTDTVPRDGMQSAHCADPGHCTSAQAMNAACTPSAKAGSLAAPLPGNAIIARRTNARDLTVTSTRWSYLPVSPSPGELCISRT</sequence>
<accession>A0ABT1LMR0</accession>
<protein>
    <submittedName>
        <fullName evidence="3">DUF6153 family protein</fullName>
    </submittedName>
</protein>
<keyword evidence="2" id="KW-0812">Transmembrane</keyword>
<evidence type="ECO:0000313" key="4">
    <source>
        <dbReference type="Proteomes" id="UP001524318"/>
    </source>
</evidence>
<feature type="compositionally biased region" description="Polar residues" evidence="1">
    <location>
        <begin position="46"/>
        <end position="60"/>
    </location>
</feature>
<keyword evidence="2" id="KW-1133">Transmembrane helix</keyword>
<keyword evidence="2" id="KW-0472">Membrane</keyword>
<dbReference type="RefSeq" id="WP_254748706.1">
    <property type="nucleotide sequence ID" value="NZ_JANCLV010000003.1"/>
</dbReference>
<feature type="region of interest" description="Disordered" evidence="1">
    <location>
        <begin position="46"/>
        <end position="81"/>
    </location>
</feature>
<evidence type="ECO:0000256" key="2">
    <source>
        <dbReference type="SAM" id="Phobius"/>
    </source>
</evidence>
<feature type="transmembrane region" description="Helical" evidence="2">
    <location>
        <begin position="12"/>
        <end position="35"/>
    </location>
</feature>
<organism evidence="3 4">
    <name type="scientific">Pseudarthrobacter humi</name>
    <dbReference type="NCBI Taxonomy" id="2952523"/>
    <lineage>
        <taxon>Bacteria</taxon>
        <taxon>Bacillati</taxon>
        <taxon>Actinomycetota</taxon>
        <taxon>Actinomycetes</taxon>
        <taxon>Micrococcales</taxon>
        <taxon>Micrococcaceae</taxon>
        <taxon>Pseudarthrobacter</taxon>
    </lineage>
</organism>
<gene>
    <name evidence="3" type="ORF">NFC73_06675</name>
</gene>
<comment type="caution">
    <text evidence="3">The sequence shown here is derived from an EMBL/GenBank/DDBJ whole genome shotgun (WGS) entry which is preliminary data.</text>
</comment>
<keyword evidence="4" id="KW-1185">Reference proteome</keyword>
<name>A0ABT1LMR0_9MICC</name>
<dbReference type="Proteomes" id="UP001524318">
    <property type="component" value="Unassembled WGS sequence"/>
</dbReference>
<reference evidence="3 4" key="1">
    <citation type="submission" date="2022-06" db="EMBL/GenBank/DDBJ databases">
        <title>Pseudarthrobacter sp. strain RMG13 Genome sequencing and assembly.</title>
        <authorList>
            <person name="Kim I."/>
        </authorList>
    </citation>
    <scope>NUCLEOTIDE SEQUENCE [LARGE SCALE GENOMIC DNA]</scope>
    <source>
        <strain evidence="3 4">RMG13</strain>
    </source>
</reference>
<evidence type="ECO:0000256" key="1">
    <source>
        <dbReference type="SAM" id="MobiDB-lite"/>
    </source>
</evidence>
<evidence type="ECO:0000313" key="3">
    <source>
        <dbReference type="EMBL" id="MCP8999421.1"/>
    </source>
</evidence>
<proteinExistence type="predicted"/>